<dbReference type="RefSeq" id="WP_162119240.1">
    <property type="nucleotide sequence ID" value="NZ_JAAEAB010000039.1"/>
</dbReference>
<dbReference type="InterPro" id="IPR007055">
    <property type="entry name" value="BON_dom"/>
</dbReference>
<dbReference type="Proteomes" id="UP000530654">
    <property type="component" value="Unassembled WGS sequence"/>
</dbReference>
<feature type="region of interest" description="Disordered" evidence="1">
    <location>
        <begin position="1"/>
        <end position="22"/>
    </location>
</feature>
<evidence type="ECO:0000313" key="4">
    <source>
        <dbReference type="Proteomes" id="UP000530654"/>
    </source>
</evidence>
<evidence type="ECO:0000313" key="3">
    <source>
        <dbReference type="EMBL" id="NNH64632.1"/>
    </source>
</evidence>
<sequence length="86" mass="9486">MLGFAAFTNHEESGRQDHSDAATRASVESALHAADDIEVAEIIVDISGSYVILEGFIRRRGDVERAIEIAESVVGRGYVRSRLLRR</sequence>
<accession>A0A7Y2R5E4</accession>
<feature type="domain" description="BON" evidence="2">
    <location>
        <begin position="19"/>
        <end position="86"/>
    </location>
</feature>
<evidence type="ECO:0000259" key="2">
    <source>
        <dbReference type="PROSITE" id="PS50914"/>
    </source>
</evidence>
<protein>
    <submittedName>
        <fullName evidence="3">BON domain-containing protein</fullName>
    </submittedName>
</protein>
<evidence type="ECO:0000256" key="1">
    <source>
        <dbReference type="SAM" id="MobiDB-lite"/>
    </source>
</evidence>
<dbReference type="AlphaFoldDB" id="A0A7Y2R5E4"/>
<comment type="caution">
    <text evidence="3">The sequence shown here is derived from an EMBL/GenBank/DDBJ whole genome shotgun (WGS) entry which is preliminary data.</text>
</comment>
<organism evidence="3 4">
    <name type="scientific">Rhizobium laguerreae</name>
    <dbReference type="NCBI Taxonomy" id="1076926"/>
    <lineage>
        <taxon>Bacteria</taxon>
        <taxon>Pseudomonadati</taxon>
        <taxon>Pseudomonadota</taxon>
        <taxon>Alphaproteobacteria</taxon>
        <taxon>Hyphomicrobiales</taxon>
        <taxon>Rhizobiaceae</taxon>
        <taxon>Rhizobium/Agrobacterium group</taxon>
        <taxon>Rhizobium</taxon>
    </lineage>
</organism>
<dbReference type="EMBL" id="JABEQY010000012">
    <property type="protein sequence ID" value="NNH64632.1"/>
    <property type="molecule type" value="Genomic_DNA"/>
</dbReference>
<gene>
    <name evidence="3" type="ORF">HLI17_15275</name>
</gene>
<dbReference type="OrthoDB" id="8382624at2"/>
<name>A0A7Y2R5E4_9HYPH</name>
<feature type="compositionally biased region" description="Basic and acidic residues" evidence="1">
    <location>
        <begin position="9"/>
        <end position="21"/>
    </location>
</feature>
<dbReference type="Pfam" id="PF04972">
    <property type="entry name" value="BON"/>
    <property type="match status" value="1"/>
</dbReference>
<dbReference type="PROSITE" id="PS50914">
    <property type="entry name" value="BON"/>
    <property type="match status" value="1"/>
</dbReference>
<proteinExistence type="predicted"/>
<reference evidence="3 4" key="1">
    <citation type="submission" date="2020-04" db="EMBL/GenBank/DDBJ databases">
        <title>Rhizobium bacterial biofertilizers improve the content of phenolic compounds of Lactuca sativa L. under non-saline and saline-stress conditions.</title>
        <authorList>
            <person name="Ayuso-Calles M."/>
            <person name="Garcia-Estevez I."/>
            <person name="Jimenez-Gomez A."/>
            <person name="Flores-Felix J.D."/>
            <person name="Escribano-Bailon M."/>
            <person name="Rivas R."/>
        </authorList>
    </citation>
    <scope>NUCLEOTIDE SEQUENCE [LARGE SCALE GENOMIC DNA]</scope>
    <source>
        <strain evidence="3 4">GPTR02</strain>
    </source>
</reference>